<evidence type="ECO:0000256" key="4">
    <source>
        <dbReference type="ARBA" id="ARBA00022912"/>
    </source>
</evidence>
<evidence type="ECO:0000313" key="8">
    <source>
        <dbReference type="EMBL" id="KAF5362523.1"/>
    </source>
</evidence>
<accession>A0A8H5GCT0</accession>
<feature type="domain" description="Tyrosine specific protein phosphatases" evidence="7">
    <location>
        <begin position="91"/>
        <end position="148"/>
    </location>
</feature>
<dbReference type="EMBL" id="JAACJO010000002">
    <property type="protein sequence ID" value="KAF5362523.1"/>
    <property type="molecule type" value="Genomic_DNA"/>
</dbReference>
<dbReference type="SUPFAM" id="SSF52799">
    <property type="entry name" value="(Phosphotyrosine protein) phosphatases II"/>
    <property type="match status" value="1"/>
</dbReference>
<evidence type="ECO:0000259" key="7">
    <source>
        <dbReference type="PROSITE" id="PS50056"/>
    </source>
</evidence>
<keyword evidence="4" id="KW-0904">Protein phosphatase</keyword>
<dbReference type="EC" id="3.1.3.48" evidence="2"/>
<dbReference type="PANTHER" id="PTHR10159:SF519">
    <property type="entry name" value="DUAL SPECIFICITY PROTEIN PHOSPHATASE MPK3"/>
    <property type="match status" value="1"/>
</dbReference>
<dbReference type="InterPro" id="IPR000387">
    <property type="entry name" value="Tyr_Pase_dom"/>
</dbReference>
<evidence type="ECO:0000313" key="9">
    <source>
        <dbReference type="Proteomes" id="UP000559027"/>
    </source>
</evidence>
<comment type="similarity">
    <text evidence="1">Belongs to the protein-tyrosine phosphatase family. Non-receptor class dual specificity subfamily.</text>
</comment>
<organism evidence="8 9">
    <name type="scientific">Leucocoprinus leucothites</name>
    <dbReference type="NCBI Taxonomy" id="201217"/>
    <lineage>
        <taxon>Eukaryota</taxon>
        <taxon>Fungi</taxon>
        <taxon>Dikarya</taxon>
        <taxon>Basidiomycota</taxon>
        <taxon>Agaricomycotina</taxon>
        <taxon>Agaricomycetes</taxon>
        <taxon>Agaricomycetidae</taxon>
        <taxon>Agaricales</taxon>
        <taxon>Agaricineae</taxon>
        <taxon>Agaricaceae</taxon>
        <taxon>Leucocoprinus</taxon>
    </lineage>
</organism>
<dbReference type="GO" id="GO:0033550">
    <property type="term" value="F:MAP kinase tyrosine phosphatase activity"/>
    <property type="evidence" value="ECO:0007669"/>
    <property type="project" value="TreeGrafter"/>
</dbReference>
<evidence type="ECO:0000259" key="6">
    <source>
        <dbReference type="PROSITE" id="PS50054"/>
    </source>
</evidence>
<dbReference type="InterPro" id="IPR000340">
    <property type="entry name" value="Dual-sp_phosphatase_cat-dom"/>
</dbReference>
<dbReference type="InterPro" id="IPR016130">
    <property type="entry name" value="Tyr_Pase_AS"/>
</dbReference>
<dbReference type="CDD" id="cd14498">
    <property type="entry name" value="DSP"/>
    <property type="match status" value="1"/>
</dbReference>
<evidence type="ECO:0000256" key="5">
    <source>
        <dbReference type="SAM" id="MobiDB-lite"/>
    </source>
</evidence>
<comment type="caution">
    <text evidence="8">The sequence shown here is derived from an EMBL/GenBank/DDBJ whole genome shotgun (WGS) entry which is preliminary data.</text>
</comment>
<keyword evidence="3" id="KW-0378">Hydrolase</keyword>
<keyword evidence="9" id="KW-1185">Reference proteome</keyword>
<dbReference type="Pfam" id="PF00782">
    <property type="entry name" value="DSPc"/>
    <property type="match status" value="1"/>
</dbReference>
<dbReference type="GO" id="GO:0017017">
    <property type="term" value="F:MAP kinase tyrosine/serine/threonine phosphatase activity"/>
    <property type="evidence" value="ECO:0007669"/>
    <property type="project" value="TreeGrafter"/>
</dbReference>
<dbReference type="PROSITE" id="PS00383">
    <property type="entry name" value="TYR_PHOSPHATASE_1"/>
    <property type="match status" value="1"/>
</dbReference>
<sequence>MLSFPQQKWQVVRTNTLGTAPRSDVDLITDRVYLGNWDAAVDKKVLTKLGITHVVSMVEFGPDIPDVVETANRLHIRLNDSADTNILCHLEETTNFIKTALEANKNNKVLVHCLMGISRSATVVCAYMIATKKLTGAEAIAFVQKKRPIVCPNLGFRQQLNIFASKQGVQESLSEVMFSPLRQLRAWSNTKKPRREAQKALGSTSYALP</sequence>
<gene>
    <name evidence="8" type="ORF">D9756_002454</name>
</gene>
<dbReference type="AlphaFoldDB" id="A0A8H5GCT0"/>
<dbReference type="PROSITE" id="PS50054">
    <property type="entry name" value="TYR_PHOSPHATASE_DUAL"/>
    <property type="match status" value="1"/>
</dbReference>
<dbReference type="Gene3D" id="3.90.190.10">
    <property type="entry name" value="Protein tyrosine phosphatase superfamily"/>
    <property type="match status" value="1"/>
</dbReference>
<dbReference type="GO" id="GO:0005737">
    <property type="term" value="C:cytoplasm"/>
    <property type="evidence" value="ECO:0007669"/>
    <property type="project" value="TreeGrafter"/>
</dbReference>
<dbReference type="PROSITE" id="PS50056">
    <property type="entry name" value="TYR_PHOSPHATASE_2"/>
    <property type="match status" value="1"/>
</dbReference>
<dbReference type="OrthoDB" id="2017893at2759"/>
<evidence type="ECO:0000256" key="2">
    <source>
        <dbReference type="ARBA" id="ARBA00013064"/>
    </source>
</evidence>
<dbReference type="GO" id="GO:0043409">
    <property type="term" value="P:negative regulation of MAPK cascade"/>
    <property type="evidence" value="ECO:0007669"/>
    <property type="project" value="TreeGrafter"/>
</dbReference>
<evidence type="ECO:0000256" key="3">
    <source>
        <dbReference type="ARBA" id="ARBA00022801"/>
    </source>
</evidence>
<dbReference type="InterPro" id="IPR029021">
    <property type="entry name" value="Prot-tyrosine_phosphatase-like"/>
</dbReference>
<dbReference type="PANTHER" id="PTHR10159">
    <property type="entry name" value="DUAL SPECIFICITY PROTEIN PHOSPHATASE"/>
    <property type="match status" value="1"/>
</dbReference>
<dbReference type="InterPro" id="IPR020422">
    <property type="entry name" value="TYR_PHOSPHATASE_DUAL_dom"/>
</dbReference>
<evidence type="ECO:0000256" key="1">
    <source>
        <dbReference type="ARBA" id="ARBA00008601"/>
    </source>
</evidence>
<feature type="region of interest" description="Disordered" evidence="5">
    <location>
        <begin position="189"/>
        <end position="209"/>
    </location>
</feature>
<dbReference type="GO" id="GO:0008330">
    <property type="term" value="F:protein tyrosine/threonine phosphatase activity"/>
    <property type="evidence" value="ECO:0007669"/>
    <property type="project" value="TreeGrafter"/>
</dbReference>
<feature type="domain" description="Tyrosine-protein phosphatase" evidence="6">
    <location>
        <begin position="23"/>
        <end position="169"/>
    </location>
</feature>
<protein>
    <recommendedName>
        <fullName evidence="2">protein-tyrosine-phosphatase</fullName>
        <ecNumber evidence="2">3.1.3.48</ecNumber>
    </recommendedName>
</protein>
<reference evidence="8 9" key="1">
    <citation type="journal article" date="2020" name="ISME J.">
        <title>Uncovering the hidden diversity of litter-decomposition mechanisms in mushroom-forming fungi.</title>
        <authorList>
            <person name="Floudas D."/>
            <person name="Bentzer J."/>
            <person name="Ahren D."/>
            <person name="Johansson T."/>
            <person name="Persson P."/>
            <person name="Tunlid A."/>
        </authorList>
    </citation>
    <scope>NUCLEOTIDE SEQUENCE [LARGE SCALE GENOMIC DNA]</scope>
    <source>
        <strain evidence="8 9">CBS 146.42</strain>
    </source>
</reference>
<proteinExistence type="inferred from homology"/>
<dbReference type="SMART" id="SM00195">
    <property type="entry name" value="DSPc"/>
    <property type="match status" value="1"/>
</dbReference>
<dbReference type="Proteomes" id="UP000559027">
    <property type="component" value="Unassembled WGS sequence"/>
</dbReference>
<name>A0A8H5GCT0_9AGAR</name>